<evidence type="ECO:0000256" key="12">
    <source>
        <dbReference type="RuleBase" id="RU000679"/>
    </source>
</evidence>
<proteinExistence type="inferred from homology"/>
<evidence type="ECO:0000256" key="6">
    <source>
        <dbReference type="ARBA" id="ARBA00022989"/>
    </source>
</evidence>
<organism evidence="14 15">
    <name type="scientific">Aedes albopictus</name>
    <name type="common">Asian tiger mosquito</name>
    <name type="synonym">Stegomyia albopicta</name>
    <dbReference type="NCBI Taxonomy" id="7160"/>
    <lineage>
        <taxon>Eukaryota</taxon>
        <taxon>Metazoa</taxon>
        <taxon>Ecdysozoa</taxon>
        <taxon>Arthropoda</taxon>
        <taxon>Hexapoda</taxon>
        <taxon>Insecta</taxon>
        <taxon>Pterygota</taxon>
        <taxon>Neoptera</taxon>
        <taxon>Endopterygota</taxon>
        <taxon>Diptera</taxon>
        <taxon>Nematocera</taxon>
        <taxon>Culicoidea</taxon>
        <taxon>Culicidae</taxon>
        <taxon>Culicinae</taxon>
        <taxon>Aedini</taxon>
        <taxon>Aedes</taxon>
        <taxon>Stegomyia</taxon>
    </lineage>
</organism>
<feature type="transmembrane region" description="Helical" evidence="13">
    <location>
        <begin position="495"/>
        <end position="518"/>
    </location>
</feature>
<sequence>MQQVQVHPFQHIHQTLLGKLTPNTVMPGIISTLKRLNREWRKENSIFAYRYLADRSLTIFERIFWLGLLITTCIVCCLSVYCMYIKWCENPVVIAYAPRLLPVSTIPFPAITICPLIKSRVEAFNLSKVHDIVSKGAPLDNFRERQLRALAHVCPCSSHWRNYSTVTDESIVKTLQNMSLHFDETLAMCFWRTKPTPCRKLFTETLVDDGICYTFNELLPNETYRRNAISRDFTSFVTAARPSSWTLESGYDVHAGLKSFPHRALAHGFLSGLVVMPMVRKVDQEFLCMGPYTGYKFAVHAPGEVPLTGDKFYRLSTLKSLTLTVTPRIAKTSKELRSVAPTRRRCYFNDERPLRFFRTYSANNCFLECIANFTLAKCNCVKFSMPRTADTKVCDASKIECYFNIYQDMYQHKISNALAGRFENRCNCLPPCNSLEFDVEMSQFPFNFHQMATAMRLPQYDSVDPAVMFVGLKMRHYLPMWRREMMGITDAIAKFGGIFALLMGASMLTLAEFMYYYCVRPLRREKMRGGRVRNDRTMDAFHAE</sequence>
<protein>
    <recommendedName>
        <fullName evidence="16">Pickpocket</fullName>
    </recommendedName>
</protein>
<evidence type="ECO:0000256" key="9">
    <source>
        <dbReference type="ARBA" id="ARBA00023136"/>
    </source>
</evidence>
<keyword evidence="8 12" id="KW-0406">Ion transport</keyword>
<keyword evidence="3 12" id="KW-0813">Transport</keyword>
<evidence type="ECO:0000256" key="1">
    <source>
        <dbReference type="ARBA" id="ARBA00004141"/>
    </source>
</evidence>
<keyword evidence="4 12" id="KW-0894">Sodium channel</keyword>
<evidence type="ECO:0000256" key="3">
    <source>
        <dbReference type="ARBA" id="ARBA00022448"/>
    </source>
</evidence>
<dbReference type="RefSeq" id="XP_062698508.1">
    <property type="nucleotide sequence ID" value="XM_062842524.1"/>
</dbReference>
<comment type="similarity">
    <text evidence="2 12">Belongs to the amiloride-sensitive sodium channel (TC 1.A.6) family.</text>
</comment>
<evidence type="ECO:0000256" key="11">
    <source>
        <dbReference type="ARBA" id="ARBA00023303"/>
    </source>
</evidence>
<keyword evidence="6 13" id="KW-1133">Transmembrane helix</keyword>
<keyword evidence="9 13" id="KW-0472">Membrane</keyword>
<evidence type="ECO:0000256" key="8">
    <source>
        <dbReference type="ARBA" id="ARBA00023065"/>
    </source>
</evidence>
<evidence type="ECO:0000256" key="13">
    <source>
        <dbReference type="SAM" id="Phobius"/>
    </source>
</evidence>
<feature type="transmembrane region" description="Helical" evidence="13">
    <location>
        <begin position="63"/>
        <end position="87"/>
    </location>
</feature>
<evidence type="ECO:0000256" key="4">
    <source>
        <dbReference type="ARBA" id="ARBA00022461"/>
    </source>
</evidence>
<dbReference type="GeneID" id="109433351"/>
<keyword evidence="7" id="KW-0915">Sodium</keyword>
<evidence type="ECO:0008006" key="16">
    <source>
        <dbReference type="Google" id="ProtNLM"/>
    </source>
</evidence>
<dbReference type="Proteomes" id="UP000069940">
    <property type="component" value="Unassembled WGS sequence"/>
</dbReference>
<comment type="subcellular location">
    <subcellularLocation>
        <location evidence="1">Membrane</location>
        <topology evidence="1">Multi-pass membrane protein</topology>
    </subcellularLocation>
</comment>
<dbReference type="Pfam" id="PF00858">
    <property type="entry name" value="ASC"/>
    <property type="match status" value="1"/>
</dbReference>
<evidence type="ECO:0000256" key="2">
    <source>
        <dbReference type="ARBA" id="ARBA00007193"/>
    </source>
</evidence>
<name>A0ABM1Y2I7_AEDAL</name>
<dbReference type="Gene3D" id="1.10.287.820">
    <property type="entry name" value="Acid-sensing ion channel domain"/>
    <property type="match status" value="1"/>
</dbReference>
<dbReference type="InterPro" id="IPR001873">
    <property type="entry name" value="ENaC"/>
</dbReference>
<dbReference type="EnsemblMetazoa" id="AALFPA23_005057.R6373">
    <property type="protein sequence ID" value="AALFPA23_005057.P6373"/>
    <property type="gene ID" value="AALFPA23_005057"/>
</dbReference>
<reference evidence="14" key="2">
    <citation type="submission" date="2025-05" db="UniProtKB">
        <authorList>
            <consortium name="EnsemblMetazoa"/>
        </authorList>
    </citation>
    <scope>IDENTIFICATION</scope>
    <source>
        <strain evidence="14">Foshan</strain>
    </source>
</reference>
<keyword evidence="11 12" id="KW-0407">Ion channel</keyword>
<evidence type="ECO:0000313" key="14">
    <source>
        <dbReference type="EnsemblMetazoa" id="AALFPA23_005057.P6373"/>
    </source>
</evidence>
<keyword evidence="10 12" id="KW-0739">Sodium transport</keyword>
<keyword evidence="15" id="KW-1185">Reference proteome</keyword>
<accession>A0ABM1Y2I7</accession>
<reference evidence="15" key="1">
    <citation type="journal article" date="2015" name="Proc. Natl. Acad. Sci. U.S.A.">
        <title>Genome sequence of the Asian Tiger mosquito, Aedes albopictus, reveals insights into its biology, genetics, and evolution.</title>
        <authorList>
            <person name="Chen X.G."/>
            <person name="Jiang X."/>
            <person name="Gu J."/>
            <person name="Xu M."/>
            <person name="Wu Y."/>
            <person name="Deng Y."/>
            <person name="Zhang C."/>
            <person name="Bonizzoni M."/>
            <person name="Dermauw W."/>
            <person name="Vontas J."/>
            <person name="Armbruster P."/>
            <person name="Huang X."/>
            <person name="Yang Y."/>
            <person name="Zhang H."/>
            <person name="He W."/>
            <person name="Peng H."/>
            <person name="Liu Y."/>
            <person name="Wu K."/>
            <person name="Chen J."/>
            <person name="Lirakis M."/>
            <person name="Topalis P."/>
            <person name="Van Leeuwen T."/>
            <person name="Hall A.B."/>
            <person name="Jiang X."/>
            <person name="Thorpe C."/>
            <person name="Mueller R.L."/>
            <person name="Sun C."/>
            <person name="Waterhouse R.M."/>
            <person name="Yan G."/>
            <person name="Tu Z.J."/>
            <person name="Fang X."/>
            <person name="James A.A."/>
        </authorList>
    </citation>
    <scope>NUCLEOTIDE SEQUENCE [LARGE SCALE GENOMIC DNA]</scope>
    <source>
        <strain evidence="15">Foshan</strain>
    </source>
</reference>
<evidence type="ECO:0000256" key="5">
    <source>
        <dbReference type="ARBA" id="ARBA00022692"/>
    </source>
</evidence>
<evidence type="ECO:0000256" key="10">
    <source>
        <dbReference type="ARBA" id="ARBA00023201"/>
    </source>
</evidence>
<dbReference type="PANTHER" id="PTHR11690">
    <property type="entry name" value="AMILORIDE-SENSITIVE SODIUM CHANNEL-RELATED"/>
    <property type="match status" value="1"/>
</dbReference>
<dbReference type="PRINTS" id="PR01078">
    <property type="entry name" value="AMINACHANNEL"/>
</dbReference>
<evidence type="ECO:0000313" key="15">
    <source>
        <dbReference type="Proteomes" id="UP000069940"/>
    </source>
</evidence>
<evidence type="ECO:0000256" key="7">
    <source>
        <dbReference type="ARBA" id="ARBA00023053"/>
    </source>
</evidence>
<keyword evidence="5 12" id="KW-0812">Transmembrane</keyword>
<dbReference type="Gene3D" id="1.10.287.770">
    <property type="entry name" value="YojJ-like"/>
    <property type="match status" value="1"/>
</dbReference>
<dbReference type="PANTHER" id="PTHR11690:SF288">
    <property type="entry name" value="AMILORIDE-SENSITIVE NA+ CHANNEL-RELATED"/>
    <property type="match status" value="1"/>
</dbReference>